<accession>A0AA96JVW5</accession>
<protein>
    <submittedName>
        <fullName evidence="1">DUF4258 domain-containing protein</fullName>
    </submittedName>
</protein>
<evidence type="ECO:0000313" key="1">
    <source>
        <dbReference type="EMBL" id="WNM57316.1"/>
    </source>
</evidence>
<name>A0AA96JVW5_9BACT</name>
<dbReference type="Proteomes" id="UP001302719">
    <property type="component" value="Chromosome"/>
</dbReference>
<evidence type="ECO:0000313" key="2">
    <source>
        <dbReference type="Proteomes" id="UP001302719"/>
    </source>
</evidence>
<proteinExistence type="predicted"/>
<dbReference type="AlphaFoldDB" id="A0AA96JVW5"/>
<keyword evidence="2" id="KW-1185">Reference proteome</keyword>
<reference evidence="1 2" key="1">
    <citation type="submission" date="2023-01" db="EMBL/GenBank/DDBJ databases">
        <title>Cultivation and genomic characterization of new, ubiquitous marine nitrite-oxidizing bacteria from the Nitrospirales.</title>
        <authorList>
            <person name="Mueller A.J."/>
            <person name="Daebeler A."/>
            <person name="Herbold C.W."/>
            <person name="Kirkegaard R.H."/>
            <person name="Daims H."/>
        </authorList>
    </citation>
    <scope>NUCLEOTIDE SEQUENCE [LARGE SCALE GENOMIC DNA]</scope>
    <source>
        <strain evidence="1 2">VA</strain>
    </source>
</reference>
<dbReference type="EMBL" id="CP116967">
    <property type="protein sequence ID" value="WNM57316.1"/>
    <property type="molecule type" value="Genomic_DNA"/>
</dbReference>
<gene>
    <name evidence="1" type="ORF">PP769_15255</name>
</gene>
<organism evidence="1 2">
    <name type="scientific">Candidatus Nitrospira allomarina</name>
    <dbReference type="NCBI Taxonomy" id="3020900"/>
    <lineage>
        <taxon>Bacteria</taxon>
        <taxon>Pseudomonadati</taxon>
        <taxon>Nitrospirota</taxon>
        <taxon>Nitrospiria</taxon>
        <taxon>Nitrospirales</taxon>
        <taxon>Nitrospiraceae</taxon>
        <taxon>Nitrospira</taxon>
    </lineage>
</organism>
<dbReference type="KEGG" id="nall:PP769_15255"/>
<sequence length="105" mass="12287">MKDWLFQVESPLGFTIRCTQDYWTFIVSEKHPVLRGRENEIQQILKEPTEIRRSKKDPNVILFYGVSQARWLCAVVRKENGTGFLITAYPTDIIKTGEPIWTKSK</sequence>